<dbReference type="Pfam" id="PF23405">
    <property type="entry name" value="WD40_APC4_C-half"/>
    <property type="match status" value="1"/>
</dbReference>
<dbReference type="PANTHER" id="PTHR13260:SF0">
    <property type="entry name" value="ANAPHASE-PROMOTING COMPLEX SUBUNIT 4"/>
    <property type="match status" value="1"/>
</dbReference>
<dbReference type="Proteomes" id="UP000494165">
    <property type="component" value="Unassembled WGS sequence"/>
</dbReference>
<dbReference type="GO" id="GO:0034399">
    <property type="term" value="C:nuclear periphery"/>
    <property type="evidence" value="ECO:0007669"/>
    <property type="project" value="TreeGrafter"/>
</dbReference>
<dbReference type="Pfam" id="PF12894">
    <property type="entry name" value="ANAPC4_WD40"/>
    <property type="match status" value="1"/>
</dbReference>
<dbReference type="AlphaFoldDB" id="A0A8S1DEZ5"/>
<dbReference type="GO" id="GO:0051301">
    <property type="term" value="P:cell division"/>
    <property type="evidence" value="ECO:0007669"/>
    <property type="project" value="UniProtKB-KW"/>
</dbReference>
<keyword evidence="5" id="KW-0131">Cell cycle</keyword>
<evidence type="ECO:0000256" key="4">
    <source>
        <dbReference type="ARBA" id="ARBA00022786"/>
    </source>
</evidence>
<keyword evidence="4" id="KW-0833">Ubl conjugation pathway</keyword>
<feature type="region of interest" description="Disordered" evidence="6">
    <location>
        <begin position="700"/>
        <end position="722"/>
    </location>
</feature>
<dbReference type="InterPro" id="IPR056358">
    <property type="entry name" value="APC4_C"/>
</dbReference>
<dbReference type="OrthoDB" id="2110451at2759"/>
<sequence length="722" mass="81870">MRFLEERHVAIVVDLLVWSHRMDLLALSNVRGEVTLHRLTWQKVWTLAPPSKGVRVTAMAWRPDGKILAIAYSSGDFFLVDVENADVVHKLQTNGEVSCLAWQENKTFEENVAKKEMISFLQEENPKLLPSLPTLSRSFGPISKEENAEDSKQINSQTKPNLLVCGTVDGEIKMFALGLLSCGSINLSNHLDDQKCHVLSVKMDPSFKNLLAVVAVQNSDLSWVVQVMHFDLSKIEKHSEELLILAKQYGLILSQVGYLGQTMSSITEAWENILMEMDSSLSNYASQVEPGAVSADFLELLMFGTASPELQTFLLSDLTERGLKKLGNSIELSYINIQKLVLKHLQAVSAAIYFHVTGLSGMANEKAYQEIGLCLDLVSEASVSAAAFISKATEVQQVIDSSMKNYKAFFRWLYAAILRLSDERVPPEMVKMRQQELTFIAEFLEKFDEAQEGADGKPKFNLERLGQYLVDKDLTTPKDPSGNHWHQFLNGDPELKNNPFIVPKFENMSLVQQHKHLLSALTRLFEHPSRAFDTPLLQTKRVHETKELAQLRLTTHCFDQRFYMAMIDKQEAADVLRYAEVCLRSFLDPVRGALFRFSDEVEHRVLDVQFFSEETISVLLEQQQDNKMAVFLQFPLKIAVEQALVFYPREGVEATRLLEPNSLKPLENMVGAQIAVNGERKVAVVLSESRRRVRLFEMEVEEDEEEDETTLNSTRESDNTDK</sequence>
<dbReference type="EMBL" id="CADEPI010000171">
    <property type="protein sequence ID" value="CAB3378736.1"/>
    <property type="molecule type" value="Genomic_DNA"/>
</dbReference>
<dbReference type="Pfam" id="PF12896">
    <property type="entry name" value="ANAPC4"/>
    <property type="match status" value="1"/>
</dbReference>
<evidence type="ECO:0000256" key="2">
    <source>
        <dbReference type="ARBA" id="ARBA00022618"/>
    </source>
</evidence>
<dbReference type="SUPFAM" id="SSF50978">
    <property type="entry name" value="WD40 repeat-like"/>
    <property type="match status" value="1"/>
</dbReference>
<dbReference type="Gene3D" id="2.130.10.10">
    <property type="entry name" value="YVTN repeat-like/Quinoprotein amine dehydrogenase"/>
    <property type="match status" value="1"/>
</dbReference>
<feature type="domain" description="Anaphase-promoting complex subunit 4 long" evidence="8">
    <location>
        <begin position="227"/>
        <end position="423"/>
    </location>
</feature>
<evidence type="ECO:0000259" key="7">
    <source>
        <dbReference type="Pfam" id="PF12894"/>
    </source>
</evidence>
<reference evidence="10 11" key="1">
    <citation type="submission" date="2020-04" db="EMBL/GenBank/DDBJ databases">
        <authorList>
            <person name="Alioto T."/>
            <person name="Alioto T."/>
            <person name="Gomez Garrido J."/>
        </authorList>
    </citation>
    <scope>NUCLEOTIDE SEQUENCE [LARGE SCALE GENOMIC DNA]</scope>
</reference>
<dbReference type="InterPro" id="IPR024790">
    <property type="entry name" value="APC4_long_dom"/>
</dbReference>
<dbReference type="InterPro" id="IPR015943">
    <property type="entry name" value="WD40/YVTN_repeat-like_dom_sf"/>
</dbReference>
<keyword evidence="3" id="KW-0498">Mitosis</keyword>
<organism evidence="10 11">
    <name type="scientific">Cloeon dipterum</name>
    <dbReference type="NCBI Taxonomy" id="197152"/>
    <lineage>
        <taxon>Eukaryota</taxon>
        <taxon>Metazoa</taxon>
        <taxon>Ecdysozoa</taxon>
        <taxon>Arthropoda</taxon>
        <taxon>Hexapoda</taxon>
        <taxon>Insecta</taxon>
        <taxon>Pterygota</taxon>
        <taxon>Palaeoptera</taxon>
        <taxon>Ephemeroptera</taxon>
        <taxon>Pisciforma</taxon>
        <taxon>Baetidae</taxon>
        <taxon>Cloeon</taxon>
    </lineage>
</organism>
<dbReference type="GO" id="GO:0031145">
    <property type="term" value="P:anaphase-promoting complex-dependent catabolic process"/>
    <property type="evidence" value="ECO:0007669"/>
    <property type="project" value="InterPro"/>
</dbReference>
<dbReference type="InterPro" id="IPR024789">
    <property type="entry name" value="APC4"/>
</dbReference>
<name>A0A8S1DEZ5_9INSE</name>
<dbReference type="PANTHER" id="PTHR13260">
    <property type="entry name" value="ANAPHASE PROMOTING COMPLEX SUBUNIT 4 APC4"/>
    <property type="match status" value="1"/>
</dbReference>
<dbReference type="InterPro" id="IPR024977">
    <property type="entry name" value="Apc4-like_WD40_dom"/>
</dbReference>
<keyword evidence="2" id="KW-0132">Cell division</keyword>
<accession>A0A8S1DEZ5</accession>
<evidence type="ECO:0000256" key="3">
    <source>
        <dbReference type="ARBA" id="ARBA00022776"/>
    </source>
</evidence>
<gene>
    <name evidence="10" type="ORF">CLODIP_2_CD11994</name>
</gene>
<dbReference type="InterPro" id="IPR036322">
    <property type="entry name" value="WD40_repeat_dom_sf"/>
</dbReference>
<evidence type="ECO:0000313" key="10">
    <source>
        <dbReference type="EMBL" id="CAB3378736.1"/>
    </source>
</evidence>
<proteinExistence type="predicted"/>
<dbReference type="GO" id="GO:0070979">
    <property type="term" value="P:protein K11-linked ubiquitination"/>
    <property type="evidence" value="ECO:0007669"/>
    <property type="project" value="TreeGrafter"/>
</dbReference>
<feature type="domain" description="Anaphase-promoting complex subunit 4-like WD40" evidence="7">
    <location>
        <begin position="17"/>
        <end position="105"/>
    </location>
</feature>
<comment type="caution">
    <text evidence="10">The sequence shown here is derived from an EMBL/GenBank/DDBJ whole genome shotgun (WGS) entry which is preliminary data.</text>
</comment>
<evidence type="ECO:0000256" key="1">
    <source>
        <dbReference type="ARBA" id="ARBA00016067"/>
    </source>
</evidence>
<evidence type="ECO:0000259" key="9">
    <source>
        <dbReference type="Pfam" id="PF23405"/>
    </source>
</evidence>
<evidence type="ECO:0000259" key="8">
    <source>
        <dbReference type="Pfam" id="PF12896"/>
    </source>
</evidence>
<evidence type="ECO:0000256" key="5">
    <source>
        <dbReference type="ARBA" id="ARBA00023306"/>
    </source>
</evidence>
<evidence type="ECO:0000256" key="6">
    <source>
        <dbReference type="SAM" id="MobiDB-lite"/>
    </source>
</evidence>
<keyword evidence="11" id="KW-1185">Reference proteome</keyword>
<evidence type="ECO:0000313" key="11">
    <source>
        <dbReference type="Proteomes" id="UP000494165"/>
    </source>
</evidence>
<feature type="domain" description="Anaphase-promoting complex subunit 4 C-terminal half WD40" evidence="9">
    <location>
        <begin position="597"/>
        <end position="697"/>
    </location>
</feature>
<dbReference type="GO" id="GO:0005680">
    <property type="term" value="C:anaphase-promoting complex"/>
    <property type="evidence" value="ECO:0007669"/>
    <property type="project" value="InterPro"/>
</dbReference>
<feature type="compositionally biased region" description="Acidic residues" evidence="6">
    <location>
        <begin position="700"/>
        <end position="709"/>
    </location>
</feature>
<protein>
    <recommendedName>
        <fullName evidence="1">Anaphase-promoting complex subunit 4</fullName>
    </recommendedName>
</protein>